<feature type="domain" description="C3H1-type" evidence="3">
    <location>
        <begin position="289"/>
        <end position="316"/>
    </location>
</feature>
<dbReference type="Pfam" id="PF25540">
    <property type="entry name" value="DUF7923"/>
    <property type="match status" value="1"/>
</dbReference>
<organism evidence="4">
    <name type="scientific">Rosellinia necatrix</name>
    <name type="common">White root-rot fungus</name>
    <dbReference type="NCBI Taxonomy" id="77044"/>
    <lineage>
        <taxon>Eukaryota</taxon>
        <taxon>Fungi</taxon>
        <taxon>Dikarya</taxon>
        <taxon>Ascomycota</taxon>
        <taxon>Pezizomycotina</taxon>
        <taxon>Sordariomycetes</taxon>
        <taxon>Xylariomycetidae</taxon>
        <taxon>Xylariales</taxon>
        <taxon>Xylariaceae</taxon>
        <taxon>Rosellinia</taxon>
    </lineage>
</organism>
<feature type="zinc finger region" description="C3H1-type" evidence="1">
    <location>
        <begin position="289"/>
        <end position="316"/>
    </location>
</feature>
<dbReference type="GO" id="GO:0008270">
    <property type="term" value="F:zinc ion binding"/>
    <property type="evidence" value="ECO:0007669"/>
    <property type="project" value="UniProtKB-KW"/>
</dbReference>
<sequence>MVMAKLLTDQEIDDAVRKLAAFRARSAEEDFLQKYADLLVSYQQLRNNLEEEKIARKRYKQLVRTQERNPFALVIVDGDGYIFKDEFLQEGPDGGTQAAHHLNSVVKKSLREKGLGDCDVMIRIYANLTNLSRFLFKNGLTTADKRSLSPFVANFNRSFGLTDFVDAGELKENADFKIRALLSFYAENSQCKHIYFAACHDVGYISDLTRFRGDRSRVTLIRSSGLLFHDQFLKLDLGIEELPSVFRTIPLDSSIPYARTYPNTDLMTTEPSANISSLNNTTYQGISSWENQKICQFYQSGKCRFGADCKNSHVDNRISVPSNSAKLISFSPPGNSNVDIDIMSSPARAKPSATTLLSELDSGMSGVMPPRADFAYQLPDKMDIPDGHVAA</sequence>
<dbReference type="OrthoDB" id="2270193at2759"/>
<feature type="coiled-coil region" evidence="2">
    <location>
        <begin position="32"/>
        <end position="69"/>
    </location>
</feature>
<evidence type="ECO:0000259" key="3">
    <source>
        <dbReference type="PROSITE" id="PS50103"/>
    </source>
</evidence>
<evidence type="ECO:0000313" key="5">
    <source>
        <dbReference type="Proteomes" id="UP000054516"/>
    </source>
</evidence>
<dbReference type="Proteomes" id="UP000054516">
    <property type="component" value="Unassembled WGS sequence"/>
</dbReference>
<dbReference type="Gene3D" id="3.30.1370.210">
    <property type="match status" value="1"/>
</dbReference>
<evidence type="ECO:0000256" key="2">
    <source>
        <dbReference type="SAM" id="Coils"/>
    </source>
</evidence>
<evidence type="ECO:0000313" key="4">
    <source>
        <dbReference type="EMBL" id="GAP92346.2"/>
    </source>
</evidence>
<keyword evidence="1" id="KW-0862">Zinc</keyword>
<reference evidence="4" key="1">
    <citation type="submission" date="2016-03" db="EMBL/GenBank/DDBJ databases">
        <title>Draft genome sequence of Rosellinia necatrix.</title>
        <authorList>
            <person name="Kanematsu S."/>
        </authorList>
    </citation>
    <scope>NUCLEOTIDE SEQUENCE [LARGE SCALE GENOMIC DNA]</scope>
    <source>
        <strain evidence="4">W97</strain>
    </source>
</reference>
<dbReference type="PROSITE" id="PS50103">
    <property type="entry name" value="ZF_C3H1"/>
    <property type="match status" value="1"/>
</dbReference>
<dbReference type="STRING" id="77044.A0A1W2TUR0"/>
<dbReference type="PANTHER" id="PTHR37543:SF1">
    <property type="entry name" value="CCCH ZINC FINGER DNA BINDING PROTEIN (AFU_ORTHOLOGUE AFUA_5G12760)"/>
    <property type="match status" value="1"/>
</dbReference>
<name>A0A1W2TUR0_ROSNE</name>
<proteinExistence type="predicted"/>
<gene>
    <name evidence="4" type="ORF">SAMD00023353_8000320</name>
</gene>
<keyword evidence="2" id="KW-0175">Coiled coil</keyword>
<dbReference type="InterPro" id="IPR057683">
    <property type="entry name" value="DUF7923"/>
</dbReference>
<keyword evidence="1" id="KW-0863">Zinc-finger</keyword>
<dbReference type="SMART" id="SM00356">
    <property type="entry name" value="ZnF_C3H1"/>
    <property type="match status" value="1"/>
</dbReference>
<accession>A0A1W2TUR0</accession>
<dbReference type="EMBL" id="DF977525">
    <property type="protein sequence ID" value="GAP92346.2"/>
    <property type="molecule type" value="Genomic_DNA"/>
</dbReference>
<dbReference type="PANTHER" id="PTHR37543">
    <property type="entry name" value="CCCH ZINC FINGER DNA BINDING PROTEIN (AFU_ORTHOLOGUE AFUA_5G12760)"/>
    <property type="match status" value="1"/>
</dbReference>
<keyword evidence="5" id="KW-1185">Reference proteome</keyword>
<dbReference type="AlphaFoldDB" id="A0A1W2TUR0"/>
<dbReference type="InterPro" id="IPR000571">
    <property type="entry name" value="Znf_CCCH"/>
</dbReference>
<protein>
    <submittedName>
        <fullName evidence="4">Putative ccch zinc finger DNA binding protein</fullName>
    </submittedName>
</protein>
<dbReference type="OMA" id="CQIMVRV"/>
<keyword evidence="1" id="KW-0479">Metal-binding</keyword>
<evidence type="ECO:0000256" key="1">
    <source>
        <dbReference type="PROSITE-ProRule" id="PRU00723"/>
    </source>
</evidence>